<accession>A0A8J6H932</accession>
<gene>
    <name evidence="1" type="ORF">GEV33_012689</name>
</gene>
<keyword evidence="2" id="KW-1185">Reference proteome</keyword>
<reference evidence="1" key="1">
    <citation type="journal article" date="2020" name="J Insects Food Feed">
        <title>The yellow mealworm (Tenebrio molitor) genome: a resource for the emerging insects as food and feed industry.</title>
        <authorList>
            <person name="Eriksson T."/>
            <person name="Andere A."/>
            <person name="Kelstrup H."/>
            <person name="Emery V."/>
            <person name="Picard C."/>
        </authorList>
    </citation>
    <scope>NUCLEOTIDE SEQUENCE</scope>
    <source>
        <strain evidence="1">Stoneville</strain>
        <tissue evidence="1">Whole head</tissue>
    </source>
</reference>
<dbReference type="EMBL" id="JABDTM020027713">
    <property type="protein sequence ID" value="KAH0810102.1"/>
    <property type="molecule type" value="Genomic_DNA"/>
</dbReference>
<comment type="caution">
    <text evidence="1">The sequence shown here is derived from an EMBL/GenBank/DDBJ whole genome shotgun (WGS) entry which is preliminary data.</text>
</comment>
<sequence length="280" mass="32012">MSFSHTLPKEANFTLPYLHVRGRKPARSRVRGRRGDIWRRGCVDPMINGRFLWTDSRMPKSDRYGDENNLSIGLTKESTRSGGSGPSGVLLPVLHVNDREIGIRGREMGSRDRDIFSRPVSSTRSARFAFVISIRVTRVREGARVVVIKDRRFGCKTSQRSILIIANLTRIRFVHKELFIIRIVSKVISETEQFIKQIDTIVLPRTHPPRRSFAETHFAEHHPKYGLEFIIFVRLRAPALKTYTVLLFFVGPSPETEEIHSATWRKSMRDADAGGAYAGR</sequence>
<evidence type="ECO:0000313" key="2">
    <source>
        <dbReference type="Proteomes" id="UP000719412"/>
    </source>
</evidence>
<reference evidence="1" key="2">
    <citation type="submission" date="2021-08" db="EMBL/GenBank/DDBJ databases">
        <authorList>
            <person name="Eriksson T."/>
        </authorList>
    </citation>
    <scope>NUCLEOTIDE SEQUENCE</scope>
    <source>
        <strain evidence="1">Stoneville</strain>
        <tissue evidence="1">Whole head</tissue>
    </source>
</reference>
<protein>
    <submittedName>
        <fullName evidence="1">Uncharacterized protein</fullName>
    </submittedName>
</protein>
<proteinExistence type="predicted"/>
<name>A0A8J6H932_TENMO</name>
<evidence type="ECO:0000313" key="1">
    <source>
        <dbReference type="EMBL" id="KAH0810102.1"/>
    </source>
</evidence>
<organism evidence="1 2">
    <name type="scientific">Tenebrio molitor</name>
    <name type="common">Yellow mealworm beetle</name>
    <dbReference type="NCBI Taxonomy" id="7067"/>
    <lineage>
        <taxon>Eukaryota</taxon>
        <taxon>Metazoa</taxon>
        <taxon>Ecdysozoa</taxon>
        <taxon>Arthropoda</taxon>
        <taxon>Hexapoda</taxon>
        <taxon>Insecta</taxon>
        <taxon>Pterygota</taxon>
        <taxon>Neoptera</taxon>
        <taxon>Endopterygota</taxon>
        <taxon>Coleoptera</taxon>
        <taxon>Polyphaga</taxon>
        <taxon>Cucujiformia</taxon>
        <taxon>Tenebrionidae</taxon>
        <taxon>Tenebrio</taxon>
    </lineage>
</organism>
<dbReference type="Proteomes" id="UP000719412">
    <property type="component" value="Unassembled WGS sequence"/>
</dbReference>
<dbReference type="AlphaFoldDB" id="A0A8J6H932"/>